<gene>
    <name evidence="5" type="ORF">TRFO_19683</name>
</gene>
<dbReference type="SUPFAM" id="SSF48452">
    <property type="entry name" value="TPR-like"/>
    <property type="match status" value="2"/>
</dbReference>
<name>A0A1J4KIX4_9EUKA</name>
<comment type="caution">
    <text evidence="5">The sequence shown here is derived from an EMBL/GenBank/DDBJ whole genome shotgun (WGS) entry which is preliminary data.</text>
</comment>
<dbReference type="PROSITE" id="PS50005">
    <property type="entry name" value="TPR"/>
    <property type="match status" value="1"/>
</dbReference>
<evidence type="ECO:0000256" key="3">
    <source>
        <dbReference type="PROSITE-ProRule" id="PRU00339"/>
    </source>
</evidence>
<feature type="compositionally biased region" description="Basic residues" evidence="4">
    <location>
        <begin position="1"/>
        <end position="10"/>
    </location>
</feature>
<dbReference type="Pfam" id="PF13432">
    <property type="entry name" value="TPR_16"/>
    <property type="match status" value="1"/>
</dbReference>
<evidence type="ECO:0000256" key="1">
    <source>
        <dbReference type="ARBA" id="ARBA00002550"/>
    </source>
</evidence>
<comment type="function">
    <text evidence="1">Involved in endocytosis.</text>
</comment>
<dbReference type="RefSeq" id="XP_068364024.1">
    <property type="nucleotide sequence ID" value="XM_068500938.1"/>
</dbReference>
<dbReference type="PANTHER" id="PTHR23083:SF464">
    <property type="entry name" value="TETRATRICOPEPTIDE REPEAT DOMAIN 7, ISOFORM A"/>
    <property type="match status" value="1"/>
</dbReference>
<sequence length="381" mass="43180">MSQPKKSSKQKQKEEQAQINFDPSTTNIDELLPHLIKSKHIIGISTVLEAYHEKIQDSTLLSVCVYLARNPGYASLIEKFYERLNKNYPVQVASIKAYILINSSTPGTRQEMCNKAVAILEEARKSDKKNPQILFNLAYIYALLHNKELSFTYLKGALAKHKKRLPYASALLLMIRILRSNCQTEEALTLANYSYDLLNRYDRNISIEGMFAAAEKGDMSRMEFFFQKLKKNYKKDTTAMESVTKINLMLGKIQNATECFQTWSEFDKESPEFFFCCAQLCLAANDTTEALHNLLFAIQLDPENAEYIANLATILFKTGSKDKACDYARAAIRANPDSVHAWLAMSSVTADETEARECLNKAIELRKTVVDLSGISIILNE</sequence>
<keyword evidence="3" id="KW-0802">TPR repeat</keyword>
<keyword evidence="6" id="KW-1185">Reference proteome</keyword>
<evidence type="ECO:0000256" key="4">
    <source>
        <dbReference type="SAM" id="MobiDB-lite"/>
    </source>
</evidence>
<evidence type="ECO:0000256" key="2">
    <source>
        <dbReference type="ARBA" id="ARBA00038251"/>
    </source>
</evidence>
<evidence type="ECO:0000313" key="6">
    <source>
        <dbReference type="Proteomes" id="UP000179807"/>
    </source>
</evidence>
<reference evidence="5" key="1">
    <citation type="submission" date="2016-10" db="EMBL/GenBank/DDBJ databases">
        <authorList>
            <person name="Benchimol M."/>
            <person name="Almeida L.G."/>
            <person name="Vasconcelos A.T."/>
            <person name="Perreira-Neves A."/>
            <person name="Rosa I.A."/>
            <person name="Tasca T."/>
            <person name="Bogo M.R."/>
            <person name="de Souza W."/>
        </authorList>
    </citation>
    <scope>NUCLEOTIDE SEQUENCE [LARGE SCALE GENOMIC DNA]</scope>
    <source>
        <strain evidence="5">K</strain>
    </source>
</reference>
<protein>
    <submittedName>
        <fullName evidence="5">TPR Domain containing protein</fullName>
    </submittedName>
</protein>
<dbReference type="InterPro" id="IPR011990">
    <property type="entry name" value="TPR-like_helical_dom_sf"/>
</dbReference>
<dbReference type="OrthoDB" id="10411225at2759"/>
<dbReference type="PANTHER" id="PTHR23083">
    <property type="entry name" value="TETRATRICOPEPTIDE REPEAT PROTEIN, TPR"/>
    <property type="match status" value="1"/>
</dbReference>
<dbReference type="InterPro" id="IPR019734">
    <property type="entry name" value="TPR_rpt"/>
</dbReference>
<dbReference type="GeneID" id="94835642"/>
<proteinExistence type="inferred from homology"/>
<dbReference type="Proteomes" id="UP000179807">
    <property type="component" value="Unassembled WGS sequence"/>
</dbReference>
<dbReference type="InterPro" id="IPR051722">
    <property type="entry name" value="Endocytosis_PI4K-reg_protein"/>
</dbReference>
<dbReference type="AlphaFoldDB" id="A0A1J4KIX4"/>
<organism evidence="5 6">
    <name type="scientific">Tritrichomonas foetus</name>
    <dbReference type="NCBI Taxonomy" id="1144522"/>
    <lineage>
        <taxon>Eukaryota</taxon>
        <taxon>Metamonada</taxon>
        <taxon>Parabasalia</taxon>
        <taxon>Tritrichomonadida</taxon>
        <taxon>Tritrichomonadidae</taxon>
        <taxon>Tritrichomonas</taxon>
    </lineage>
</organism>
<dbReference type="VEuPathDB" id="TrichDB:TRFO_19683"/>
<evidence type="ECO:0000313" key="5">
    <source>
        <dbReference type="EMBL" id="OHT10888.1"/>
    </source>
</evidence>
<dbReference type="EMBL" id="MLAK01000599">
    <property type="protein sequence ID" value="OHT10888.1"/>
    <property type="molecule type" value="Genomic_DNA"/>
</dbReference>
<accession>A0A1J4KIX4</accession>
<dbReference type="SMART" id="SM00028">
    <property type="entry name" value="TPR"/>
    <property type="match status" value="3"/>
</dbReference>
<feature type="repeat" description="TPR" evidence="3">
    <location>
        <begin position="305"/>
        <end position="338"/>
    </location>
</feature>
<dbReference type="Gene3D" id="1.25.40.10">
    <property type="entry name" value="Tetratricopeptide repeat domain"/>
    <property type="match status" value="2"/>
</dbReference>
<feature type="region of interest" description="Disordered" evidence="4">
    <location>
        <begin position="1"/>
        <end position="20"/>
    </location>
</feature>
<comment type="similarity">
    <text evidence="2">Belongs to the YPP1 family.</text>
</comment>